<dbReference type="SUPFAM" id="SSF69593">
    <property type="entry name" value="Glycerol-3-phosphate (1)-acyltransferase"/>
    <property type="match status" value="1"/>
</dbReference>
<keyword evidence="5 16" id="KW-0808">Transferase</keyword>
<feature type="domain" description="Phospholipid/glycerol acyltransferase" evidence="15">
    <location>
        <begin position="170"/>
        <end position="285"/>
    </location>
</feature>
<evidence type="ECO:0000256" key="10">
    <source>
        <dbReference type="ARBA" id="ARBA00023209"/>
    </source>
</evidence>
<evidence type="ECO:0000313" key="16">
    <source>
        <dbReference type="EMBL" id="ADY45153.1"/>
    </source>
</evidence>
<evidence type="ECO:0000256" key="5">
    <source>
        <dbReference type="ARBA" id="ARBA00022679"/>
    </source>
</evidence>
<evidence type="ECO:0000256" key="4">
    <source>
        <dbReference type="ARBA" id="ARBA00022516"/>
    </source>
</evidence>
<comment type="subcellular location">
    <subcellularLocation>
        <location evidence="1">Membrane</location>
    </subcellularLocation>
</comment>
<accession>F1L4U9</accession>
<keyword evidence="8" id="KW-0443">Lipid metabolism</keyword>
<dbReference type="GO" id="GO:0008654">
    <property type="term" value="P:phospholipid biosynthetic process"/>
    <property type="evidence" value="ECO:0007669"/>
    <property type="project" value="UniProtKB-KW"/>
</dbReference>
<evidence type="ECO:0000256" key="11">
    <source>
        <dbReference type="ARBA" id="ARBA00023264"/>
    </source>
</evidence>
<dbReference type="GO" id="GO:0019432">
    <property type="term" value="P:triglyceride biosynthetic process"/>
    <property type="evidence" value="ECO:0007669"/>
    <property type="project" value="TreeGrafter"/>
</dbReference>
<evidence type="ECO:0000256" key="14">
    <source>
        <dbReference type="SAM" id="Phobius"/>
    </source>
</evidence>
<sequence length="425" mass="49077">MQLGQRLFTVVMHHPLKNIATTHYHLSSSVMHLQKNLFEVCSDAFKAGFEAIVQDEISVAFDIAPSFYTTLLEWPGRLPFPDAPRIISRWHVLGYLLAIPFRYGVLLPIRFGLILTSFIYILMAVIVSFFVSLNKRQKTRICTTYSRLFCASLGLIAKYHNPQYRPKHPGIAVSNHLSPNDIQIIHANVEMNADFGFTVTGQKHSGIIWAIERLTERICCALWFERNNAEERKRFTDILIKEGRREGPVLLFPEGYCTNNTRRLQLRRAVFEDGITIYPIAIRQNARFGDSFWSENQFWRYLLRIATSWAIVYDVFYLEPQKRLKDEPAQIFAARVQNLIARAAGIKRIDYDGCLWYRKSEQMRMKDIQMKDLARHLKEMVASNYSTDPTIIQSCDLIDHQKGRGSMPSSPNSTLIKTPLFSFAA</sequence>
<organism evidence="16">
    <name type="scientific">Ascaris suum</name>
    <name type="common">Pig roundworm</name>
    <name type="synonym">Ascaris lumbricoides</name>
    <dbReference type="NCBI Taxonomy" id="6253"/>
    <lineage>
        <taxon>Eukaryota</taxon>
        <taxon>Metazoa</taxon>
        <taxon>Ecdysozoa</taxon>
        <taxon>Nematoda</taxon>
        <taxon>Chromadorea</taxon>
        <taxon>Rhabditida</taxon>
        <taxon>Spirurina</taxon>
        <taxon>Ascaridomorpha</taxon>
        <taxon>Ascaridoidea</taxon>
        <taxon>Ascarididae</taxon>
        <taxon>Ascaris</taxon>
    </lineage>
</organism>
<dbReference type="Pfam" id="PF01553">
    <property type="entry name" value="Acyltransferase"/>
    <property type="match status" value="1"/>
</dbReference>
<dbReference type="InterPro" id="IPR045252">
    <property type="entry name" value="LPCAT1-like"/>
</dbReference>
<dbReference type="AlphaFoldDB" id="F1L4U9"/>
<keyword evidence="7 14" id="KW-1133">Transmembrane helix</keyword>
<evidence type="ECO:0000256" key="7">
    <source>
        <dbReference type="ARBA" id="ARBA00022989"/>
    </source>
</evidence>
<evidence type="ECO:0000256" key="12">
    <source>
        <dbReference type="ARBA" id="ARBA00023315"/>
    </source>
</evidence>
<dbReference type="CDD" id="cd07991">
    <property type="entry name" value="LPLAT_LPCAT1-like"/>
    <property type="match status" value="1"/>
</dbReference>
<keyword evidence="6 14" id="KW-0812">Transmembrane</keyword>
<evidence type="ECO:0000256" key="13">
    <source>
        <dbReference type="ARBA" id="ARBA00025707"/>
    </source>
</evidence>
<evidence type="ECO:0000259" key="15">
    <source>
        <dbReference type="SMART" id="SM00563"/>
    </source>
</evidence>
<evidence type="ECO:0000256" key="2">
    <source>
        <dbReference type="ARBA" id="ARBA00005189"/>
    </source>
</evidence>
<evidence type="ECO:0000256" key="9">
    <source>
        <dbReference type="ARBA" id="ARBA00023136"/>
    </source>
</evidence>
<dbReference type="SMART" id="SM00563">
    <property type="entry name" value="PlsC"/>
    <property type="match status" value="1"/>
</dbReference>
<comment type="similarity">
    <text evidence="3">Belongs to the 1-acyl-sn-glycerol-3-phosphate acyltransferase family.</text>
</comment>
<reference evidence="16" key="1">
    <citation type="journal article" date="2011" name="Genome Res.">
        <title>Deep small RNA sequencing from the nematode Ascaris reveals conservation, functional diversification, and novel developmental profiles.</title>
        <authorList>
            <person name="Wang J."/>
            <person name="Czech B."/>
            <person name="Crunk A."/>
            <person name="Wallace A."/>
            <person name="Mitreva M."/>
            <person name="Hannon G.J."/>
            <person name="Davis R.E."/>
        </authorList>
    </citation>
    <scope>NUCLEOTIDE SEQUENCE</scope>
</reference>
<name>F1L4U9_ASCSU</name>
<keyword evidence="4" id="KW-0444">Lipid biosynthesis</keyword>
<dbReference type="InterPro" id="IPR002123">
    <property type="entry name" value="Plipid/glycerol_acylTrfase"/>
</dbReference>
<keyword evidence="11" id="KW-1208">Phospholipid metabolism</keyword>
<feature type="transmembrane region" description="Helical" evidence="14">
    <location>
        <begin position="111"/>
        <end position="131"/>
    </location>
</feature>
<keyword evidence="12 16" id="KW-0012">Acyltransferase</keyword>
<comment type="pathway">
    <text evidence="2">Lipid metabolism.</text>
</comment>
<dbReference type="GO" id="GO:0004366">
    <property type="term" value="F:glycerol-3-phosphate O-acyltransferase activity"/>
    <property type="evidence" value="ECO:0007669"/>
    <property type="project" value="TreeGrafter"/>
</dbReference>
<evidence type="ECO:0000256" key="1">
    <source>
        <dbReference type="ARBA" id="ARBA00004370"/>
    </source>
</evidence>
<protein>
    <submittedName>
        <fullName evidence="16">Glycerol-3-phosphate acyltransferase 3</fullName>
    </submittedName>
</protein>
<dbReference type="EMBL" id="JI171379">
    <property type="protein sequence ID" value="ADY45153.1"/>
    <property type="molecule type" value="mRNA"/>
</dbReference>
<comment type="pathway">
    <text evidence="13">Phospholipid metabolism.</text>
</comment>
<dbReference type="PANTHER" id="PTHR23063">
    <property type="entry name" value="PHOSPHOLIPID ACYLTRANSFERASE"/>
    <property type="match status" value="1"/>
</dbReference>
<proteinExistence type="evidence at transcript level"/>
<dbReference type="PANTHER" id="PTHR23063:SF6">
    <property type="entry name" value="PHOSPHOLIPID_GLYCEROL ACYLTRANSFERASE DOMAIN-CONTAINING PROTEIN"/>
    <property type="match status" value="1"/>
</dbReference>
<dbReference type="GO" id="GO:0016020">
    <property type="term" value="C:membrane"/>
    <property type="evidence" value="ECO:0007669"/>
    <property type="project" value="UniProtKB-SubCell"/>
</dbReference>
<evidence type="ECO:0000256" key="8">
    <source>
        <dbReference type="ARBA" id="ARBA00023098"/>
    </source>
</evidence>
<evidence type="ECO:0000256" key="6">
    <source>
        <dbReference type="ARBA" id="ARBA00022692"/>
    </source>
</evidence>
<keyword evidence="10" id="KW-0594">Phospholipid biosynthesis</keyword>
<evidence type="ECO:0000256" key="3">
    <source>
        <dbReference type="ARBA" id="ARBA00008655"/>
    </source>
</evidence>
<keyword evidence="9 14" id="KW-0472">Membrane</keyword>
<dbReference type="GO" id="GO:0005783">
    <property type="term" value="C:endoplasmic reticulum"/>
    <property type="evidence" value="ECO:0007669"/>
    <property type="project" value="TreeGrafter"/>
</dbReference>